<dbReference type="OrthoDB" id="128857at2759"/>
<dbReference type="Pfam" id="PF24906">
    <property type="entry name" value="Zf_WRKY19"/>
    <property type="match status" value="1"/>
</dbReference>
<evidence type="ECO:0000313" key="2">
    <source>
        <dbReference type="EMBL" id="GMG17345.1"/>
    </source>
</evidence>
<dbReference type="InterPro" id="IPR056866">
    <property type="entry name" value="Znf_WRKY19"/>
</dbReference>
<evidence type="ECO:0000259" key="1">
    <source>
        <dbReference type="Pfam" id="PF24906"/>
    </source>
</evidence>
<dbReference type="Proteomes" id="UP001165121">
    <property type="component" value="Unassembled WGS sequence"/>
</dbReference>
<dbReference type="EMBL" id="BSXT01019003">
    <property type="protein sequence ID" value="GMG17345.1"/>
    <property type="molecule type" value="Genomic_DNA"/>
</dbReference>
<sequence>MMSLLLDEWPEDVSDDNAQGFRLGGDGHVWLGNQFTPAGFAAAAPEPFAPTMELQSNGSMMSLLLNGWSQDAAAGQVVEVKTEGGRGEMVTVGSDAPTIKMESAASESRIPRKRALCSHPACEKIAQSQGLCVAHGGKRCVHPNCTKSAQLHGLCITHGGSRTCSFPDCTKMTRSAGRCFEHGGGKQCAESGCVKQAQARGLCNAHGKSRSERTKTIGQTIIL</sequence>
<keyword evidence="3" id="KW-1185">Reference proteome</keyword>
<dbReference type="AlphaFoldDB" id="A0A9W6YNL8"/>
<comment type="caution">
    <text evidence="2">The sequence shown here is derived from an EMBL/GenBank/DDBJ whole genome shotgun (WGS) entry which is preliminary data.</text>
</comment>
<accession>A0A9W6YNL8</accession>
<dbReference type="PANTHER" id="PTHR31827">
    <property type="entry name" value="EMB|CAB89363.1"/>
    <property type="match status" value="1"/>
</dbReference>
<organism evidence="2 3">
    <name type="scientific">Phytophthora fragariaefolia</name>
    <dbReference type="NCBI Taxonomy" id="1490495"/>
    <lineage>
        <taxon>Eukaryota</taxon>
        <taxon>Sar</taxon>
        <taxon>Stramenopiles</taxon>
        <taxon>Oomycota</taxon>
        <taxon>Peronosporomycetes</taxon>
        <taxon>Peronosporales</taxon>
        <taxon>Peronosporaceae</taxon>
        <taxon>Phytophthora</taxon>
    </lineage>
</organism>
<reference evidence="2" key="1">
    <citation type="submission" date="2023-04" db="EMBL/GenBank/DDBJ databases">
        <title>Phytophthora fragariaefolia NBRC 109709.</title>
        <authorList>
            <person name="Ichikawa N."/>
            <person name="Sato H."/>
            <person name="Tonouchi N."/>
        </authorList>
    </citation>
    <scope>NUCLEOTIDE SEQUENCE</scope>
    <source>
        <strain evidence="2">NBRC 109709</strain>
    </source>
</reference>
<feature type="domain" description="WRKY19-like zinc finger" evidence="1">
    <location>
        <begin position="137"/>
        <end position="160"/>
    </location>
</feature>
<evidence type="ECO:0000313" key="3">
    <source>
        <dbReference type="Proteomes" id="UP001165121"/>
    </source>
</evidence>
<protein>
    <submittedName>
        <fullName evidence="2">Unnamed protein product</fullName>
    </submittedName>
</protein>
<proteinExistence type="predicted"/>
<name>A0A9W6YNL8_9STRA</name>
<gene>
    <name evidence="2" type="ORF">Pfra01_003011400</name>
</gene>
<dbReference type="PANTHER" id="PTHR31827:SF1">
    <property type="entry name" value="EMB|CAB89363.1"/>
    <property type="match status" value="1"/>
</dbReference>